<name>A0A7Y9NQK5_9BACT</name>
<dbReference type="SUPFAM" id="SSF52540">
    <property type="entry name" value="P-loop containing nucleoside triphosphate hydrolases"/>
    <property type="match status" value="1"/>
</dbReference>
<reference evidence="1 2" key="1">
    <citation type="submission" date="2020-07" db="EMBL/GenBank/DDBJ databases">
        <title>Genomic Encyclopedia of Type Strains, Phase IV (KMG-V): Genome sequencing to study the core and pangenomes of soil and plant-associated prokaryotes.</title>
        <authorList>
            <person name="Whitman W."/>
        </authorList>
    </citation>
    <scope>NUCLEOTIDE SEQUENCE [LARGE SCALE GENOMIC DNA]</scope>
    <source>
        <strain evidence="1 2">M8UP30</strain>
    </source>
</reference>
<dbReference type="InterPro" id="IPR027417">
    <property type="entry name" value="P-loop_NTPase"/>
</dbReference>
<comment type="caution">
    <text evidence="1">The sequence shown here is derived from an EMBL/GenBank/DDBJ whole genome shotgun (WGS) entry which is preliminary data.</text>
</comment>
<protein>
    <recommendedName>
        <fullName evidence="3">UvrD-like helicase C-terminal domain-containing protein</fullName>
    </recommendedName>
</protein>
<proteinExistence type="predicted"/>
<sequence length="93" mass="10178">MKRDGKSDRLIFVPQTLSSSTSAYAVTSHSSHGLTAGRVLVKIDIEFSSYLVNERLASVAISQASHSAKIWTNNTETLLRPSAEIQFVDLVAR</sequence>
<dbReference type="EMBL" id="JACCCV010000002">
    <property type="protein sequence ID" value="NYF53572.1"/>
    <property type="molecule type" value="Genomic_DNA"/>
</dbReference>
<accession>A0A7Y9NQK5</accession>
<evidence type="ECO:0008006" key="3">
    <source>
        <dbReference type="Google" id="ProtNLM"/>
    </source>
</evidence>
<dbReference type="Proteomes" id="UP000534186">
    <property type="component" value="Unassembled WGS sequence"/>
</dbReference>
<organism evidence="1 2">
    <name type="scientific">Tunturiibacter lichenicola</name>
    <dbReference type="NCBI Taxonomy" id="2051959"/>
    <lineage>
        <taxon>Bacteria</taxon>
        <taxon>Pseudomonadati</taxon>
        <taxon>Acidobacteriota</taxon>
        <taxon>Terriglobia</taxon>
        <taxon>Terriglobales</taxon>
        <taxon>Acidobacteriaceae</taxon>
        <taxon>Tunturiibacter</taxon>
    </lineage>
</organism>
<dbReference type="AlphaFoldDB" id="A0A7Y9NQK5"/>
<gene>
    <name evidence="1" type="ORF">HDF12_003971</name>
</gene>
<evidence type="ECO:0000313" key="2">
    <source>
        <dbReference type="Proteomes" id="UP000534186"/>
    </source>
</evidence>
<evidence type="ECO:0000313" key="1">
    <source>
        <dbReference type="EMBL" id="NYF53572.1"/>
    </source>
</evidence>